<sequence>MITGDLKSQVDKIWNSFWTGGVANPLTVNEQLT</sequence>
<dbReference type="GO" id="GO:0008168">
    <property type="term" value="F:methyltransferase activity"/>
    <property type="evidence" value="ECO:0007669"/>
    <property type="project" value="UniProtKB-KW"/>
</dbReference>
<evidence type="ECO:0000313" key="1">
    <source>
        <dbReference type="EMBL" id="AEL24442.1"/>
    </source>
</evidence>
<dbReference type="AlphaFoldDB" id="G0J0N0"/>
<gene>
    <name evidence="1" type="ordered locus">Cycma_0667</name>
</gene>
<keyword evidence="1" id="KW-0489">Methyltransferase</keyword>
<keyword evidence="1" id="KW-0808">Transferase</keyword>
<dbReference type="GO" id="GO:0032259">
    <property type="term" value="P:methylation"/>
    <property type="evidence" value="ECO:0007669"/>
    <property type="project" value="UniProtKB-KW"/>
</dbReference>
<dbReference type="RefSeq" id="WP_014018740.1">
    <property type="nucleotide sequence ID" value="NC_015914.1"/>
</dbReference>
<dbReference type="Proteomes" id="UP000001635">
    <property type="component" value="Chromosome"/>
</dbReference>
<protein>
    <submittedName>
        <fullName evidence="1">N-6 DNA methylase</fullName>
    </submittedName>
</protein>
<name>G0J0N0_CYCMS</name>
<proteinExistence type="predicted"/>
<dbReference type="EMBL" id="CP002955">
    <property type="protein sequence ID" value="AEL24442.1"/>
    <property type="molecule type" value="Genomic_DNA"/>
</dbReference>
<dbReference type="HOGENOM" id="CLU_208478_0_0_10"/>
<dbReference type="STRING" id="880070.Cycma_0667"/>
<dbReference type="eggNOG" id="COG0286">
    <property type="taxonomic scope" value="Bacteria"/>
</dbReference>
<keyword evidence="2" id="KW-1185">Reference proteome</keyword>
<accession>G0J0N0</accession>
<organism evidence="1 2">
    <name type="scientific">Cyclobacterium marinum (strain ATCC 25205 / DSM 745 / LMG 13164 / NCIMB 1802)</name>
    <name type="common">Flectobacillus marinus</name>
    <dbReference type="NCBI Taxonomy" id="880070"/>
    <lineage>
        <taxon>Bacteria</taxon>
        <taxon>Pseudomonadati</taxon>
        <taxon>Bacteroidota</taxon>
        <taxon>Cytophagia</taxon>
        <taxon>Cytophagales</taxon>
        <taxon>Cyclobacteriaceae</taxon>
        <taxon>Cyclobacterium</taxon>
    </lineage>
</organism>
<dbReference type="KEGG" id="cmr:Cycma_0667"/>
<reference evidence="2" key="1">
    <citation type="submission" date="2011-07" db="EMBL/GenBank/DDBJ databases">
        <title>The complete genome of Cyclobacterium marinum DSM 745.</title>
        <authorList>
            <person name="Lucas S."/>
            <person name="Han J."/>
            <person name="Lapidus A."/>
            <person name="Bruce D."/>
            <person name="Goodwin L."/>
            <person name="Pitluck S."/>
            <person name="Peters L."/>
            <person name="Kyrpides N."/>
            <person name="Mavromatis K."/>
            <person name="Ivanova N."/>
            <person name="Ovchinnikova G."/>
            <person name="Chertkov O."/>
            <person name="Detter J.C."/>
            <person name="Tapia R."/>
            <person name="Han C."/>
            <person name="Land M."/>
            <person name="Hauser L."/>
            <person name="Markowitz V."/>
            <person name="Cheng J.-F."/>
            <person name="Hugenholtz P."/>
            <person name="Woyke T."/>
            <person name="Wu D."/>
            <person name="Tindall B."/>
            <person name="Schuetze A."/>
            <person name="Brambilla E."/>
            <person name="Klenk H.-P."/>
            <person name="Eisen J.A."/>
        </authorList>
    </citation>
    <scope>NUCLEOTIDE SEQUENCE [LARGE SCALE GENOMIC DNA]</scope>
    <source>
        <strain evidence="2">ATCC 25205 / DSM 745 / LMG 13164 / NCIMB 1802</strain>
    </source>
</reference>
<evidence type="ECO:0000313" key="2">
    <source>
        <dbReference type="Proteomes" id="UP000001635"/>
    </source>
</evidence>